<evidence type="ECO:0000313" key="8">
    <source>
        <dbReference type="EMBL" id="GAN02075.1"/>
    </source>
</evidence>
<accession>A0A0C9LRC5</accession>
<evidence type="ECO:0000313" key="9">
    <source>
        <dbReference type="Proteomes" id="UP000053815"/>
    </source>
</evidence>
<feature type="binding site" evidence="4">
    <location>
        <position position="287"/>
    </location>
    <ligand>
        <name>ATP</name>
        <dbReference type="ChEBI" id="CHEBI:30616"/>
    </ligand>
</feature>
<reference evidence="8" key="1">
    <citation type="submission" date="2014-09" db="EMBL/GenBank/DDBJ databases">
        <title>Draft genome sequence of an oleaginous Mucoromycotina fungus Mucor ambiguus NBRC6742.</title>
        <authorList>
            <person name="Takeda I."/>
            <person name="Yamane N."/>
            <person name="Morita T."/>
            <person name="Tamano K."/>
            <person name="Machida M."/>
            <person name="Baker S."/>
            <person name="Koike H."/>
        </authorList>
    </citation>
    <scope>NUCLEOTIDE SEQUENCE</scope>
    <source>
        <strain evidence="8">NBRC 6742</strain>
    </source>
</reference>
<dbReference type="SUPFAM" id="SSF49879">
    <property type="entry name" value="SMAD/FHA domain"/>
    <property type="match status" value="1"/>
</dbReference>
<gene>
    <name evidence="8" type="ORF">MAM1_0016d01515</name>
</gene>
<dbReference type="SUPFAM" id="SSF56112">
    <property type="entry name" value="Protein kinase-like (PK-like)"/>
    <property type="match status" value="1"/>
</dbReference>
<dbReference type="InterPro" id="IPR008984">
    <property type="entry name" value="SMAD_FHA_dom_sf"/>
</dbReference>
<evidence type="ECO:0000256" key="1">
    <source>
        <dbReference type="ARBA" id="ARBA00005575"/>
    </source>
</evidence>
<dbReference type="PROSITE" id="PS50006">
    <property type="entry name" value="FHA_DOMAIN"/>
    <property type="match status" value="1"/>
</dbReference>
<dbReference type="PROSITE" id="PS00107">
    <property type="entry name" value="PROTEIN_KINASE_ATP"/>
    <property type="match status" value="1"/>
</dbReference>
<keyword evidence="9" id="KW-1185">Reference proteome</keyword>
<dbReference type="Pfam" id="PF00498">
    <property type="entry name" value="FHA"/>
    <property type="match status" value="1"/>
</dbReference>
<dbReference type="SMART" id="SM00220">
    <property type="entry name" value="S_TKc"/>
    <property type="match status" value="1"/>
</dbReference>
<dbReference type="GO" id="GO:0004672">
    <property type="term" value="F:protein kinase activity"/>
    <property type="evidence" value="ECO:0007669"/>
    <property type="project" value="InterPro"/>
</dbReference>
<dbReference type="SMART" id="SM00240">
    <property type="entry name" value="FHA"/>
    <property type="match status" value="1"/>
</dbReference>
<organism evidence="8">
    <name type="scientific">Mucor ambiguus</name>
    <dbReference type="NCBI Taxonomy" id="91626"/>
    <lineage>
        <taxon>Eukaryota</taxon>
        <taxon>Fungi</taxon>
        <taxon>Fungi incertae sedis</taxon>
        <taxon>Mucoromycota</taxon>
        <taxon>Mucoromycotina</taxon>
        <taxon>Mucoromycetes</taxon>
        <taxon>Mucorales</taxon>
        <taxon>Mucorineae</taxon>
        <taxon>Mucoraceae</taxon>
        <taxon>Mucor</taxon>
    </lineage>
</organism>
<dbReference type="STRING" id="91626.A0A0C9LRC5"/>
<feature type="domain" description="Protein kinase" evidence="7">
    <location>
        <begin position="258"/>
        <end position="521"/>
    </location>
</feature>
<feature type="compositionally biased region" description="Basic and acidic residues" evidence="5">
    <location>
        <begin position="44"/>
        <end position="54"/>
    </location>
</feature>
<dbReference type="InterPro" id="IPR000719">
    <property type="entry name" value="Prot_kinase_dom"/>
</dbReference>
<dbReference type="FunFam" id="3.30.200.20:FF:000042">
    <property type="entry name" value="Aurora kinase A"/>
    <property type="match status" value="1"/>
</dbReference>
<dbReference type="PROSITE" id="PS00108">
    <property type="entry name" value="PROTEIN_KINASE_ST"/>
    <property type="match status" value="1"/>
</dbReference>
<dbReference type="PROSITE" id="PS50011">
    <property type="entry name" value="PROTEIN_KINASE_DOM"/>
    <property type="match status" value="1"/>
</dbReference>
<protein>
    <recommendedName>
        <fullName evidence="10">Pkinase-domain-containing protein</fullName>
    </recommendedName>
</protein>
<dbReference type="PANTHER" id="PTHR24347">
    <property type="entry name" value="SERINE/THREONINE-PROTEIN KINASE"/>
    <property type="match status" value="1"/>
</dbReference>
<dbReference type="EMBL" id="DF836305">
    <property type="protein sequence ID" value="GAN02075.1"/>
    <property type="molecule type" value="Genomic_DNA"/>
</dbReference>
<dbReference type="AlphaFoldDB" id="A0A0C9LRC5"/>
<dbReference type="Pfam" id="PF00069">
    <property type="entry name" value="Pkinase"/>
    <property type="match status" value="1"/>
</dbReference>
<dbReference type="InterPro" id="IPR000253">
    <property type="entry name" value="FHA_dom"/>
</dbReference>
<feature type="compositionally biased region" description="Low complexity" evidence="5">
    <location>
        <begin position="77"/>
        <end position="87"/>
    </location>
</feature>
<dbReference type="GO" id="GO:0005524">
    <property type="term" value="F:ATP binding"/>
    <property type="evidence" value="ECO:0007669"/>
    <property type="project" value="UniProtKB-UniRule"/>
</dbReference>
<comment type="similarity">
    <text evidence="1">Belongs to the protein kinase superfamily. CAMK Ser/Thr protein kinase family. CHEK2 subfamily.</text>
</comment>
<name>A0A0C9LRC5_9FUNG</name>
<feature type="compositionally biased region" description="Low complexity" evidence="5">
    <location>
        <begin position="16"/>
        <end position="32"/>
    </location>
</feature>
<keyword evidence="2 4" id="KW-0547">Nucleotide-binding</keyword>
<sequence>MTTPDLPQQFNISRGSTSDDTNASAAADPSPNGTTFYSLDEQDASLKRQDRHEDDGEESTVAIKQQKTFHDNDNDRTMPTTPTTPNPASKQLSPNASSINDFTVIENTPFELVTPDWSANSKAWAFLQSQNPRYPNKYLVKKESEDAQERAGYLLGRRNDSDIKFDRNEISKKHCLIYMETGSNGKAKGIRIFLEDYSFNGTFVNGNLVGCKNRVMLRNRDEIQLFRRKCYPDTDMRNKFYRVLFPPVFEANLCEHEYDFQQTLGRGNFASVKRATHRVTGKTAAIKVLNKNRFAQKPKMIQAIIQEVSIMMSLRKHPLVVNIDRVFNEQHTIYLVLEYVPGGELFDFVSSSKTIDENKTRFIFWQLFTGLKYLHDNNIAHRDLKPENVLLADRDTLQIKITDFGLAKTEQRDQTFGSQCGTPNYVAPEILNSSDNRAYDKKCDLWSLGVMLYICLCGYPPFSEDNAPPSMKAQIKMGKYDFPARYWGHISELAKSLIKELLTVDPAKRITIEEAQGHHWMLLNPTDMQARKARLGEQVLANIRDLETTEDMTPTQMMMTQSQSLEYY</sequence>
<dbReference type="InterPro" id="IPR011009">
    <property type="entry name" value="Kinase-like_dom_sf"/>
</dbReference>
<dbReference type="Gene3D" id="2.60.200.20">
    <property type="match status" value="1"/>
</dbReference>
<evidence type="ECO:0000256" key="4">
    <source>
        <dbReference type="PROSITE-ProRule" id="PRU10141"/>
    </source>
</evidence>
<keyword evidence="3 4" id="KW-0067">ATP-binding</keyword>
<dbReference type="Proteomes" id="UP000053815">
    <property type="component" value="Unassembled WGS sequence"/>
</dbReference>
<evidence type="ECO:0000256" key="3">
    <source>
        <dbReference type="ARBA" id="ARBA00022840"/>
    </source>
</evidence>
<feature type="region of interest" description="Disordered" evidence="5">
    <location>
        <begin position="1"/>
        <end position="94"/>
    </location>
</feature>
<dbReference type="FunFam" id="1.10.510.10:FF:000571">
    <property type="entry name" value="Maternal embryonic leucine zipper kinase"/>
    <property type="match status" value="1"/>
</dbReference>
<evidence type="ECO:0000256" key="2">
    <source>
        <dbReference type="ARBA" id="ARBA00022741"/>
    </source>
</evidence>
<feature type="domain" description="FHA" evidence="6">
    <location>
        <begin position="153"/>
        <end position="209"/>
    </location>
</feature>
<proteinExistence type="inferred from homology"/>
<evidence type="ECO:0000256" key="5">
    <source>
        <dbReference type="SAM" id="MobiDB-lite"/>
    </source>
</evidence>
<dbReference type="InterPro" id="IPR017441">
    <property type="entry name" value="Protein_kinase_ATP_BS"/>
</dbReference>
<dbReference type="Gene3D" id="1.10.510.10">
    <property type="entry name" value="Transferase(Phosphotransferase) domain 1"/>
    <property type="match status" value="1"/>
</dbReference>
<dbReference type="InterPro" id="IPR008271">
    <property type="entry name" value="Ser/Thr_kinase_AS"/>
</dbReference>
<evidence type="ECO:0000259" key="7">
    <source>
        <dbReference type="PROSITE" id="PS50011"/>
    </source>
</evidence>
<dbReference type="OrthoDB" id="407410at2759"/>
<dbReference type="CDD" id="cd05117">
    <property type="entry name" value="STKc_CAMK"/>
    <property type="match status" value="1"/>
</dbReference>
<feature type="compositionally biased region" description="Polar residues" evidence="5">
    <location>
        <begin position="1"/>
        <end position="15"/>
    </location>
</feature>
<evidence type="ECO:0008006" key="10">
    <source>
        <dbReference type="Google" id="ProtNLM"/>
    </source>
</evidence>
<evidence type="ECO:0000259" key="6">
    <source>
        <dbReference type="PROSITE" id="PS50006"/>
    </source>
</evidence>